<accession>A0A0N4XD21</accession>
<dbReference type="EMBL" id="UYSL01000147">
    <property type="protein sequence ID" value="VDL62944.1"/>
    <property type="molecule type" value="Genomic_DNA"/>
</dbReference>
<feature type="transmembrane region" description="Helical" evidence="1">
    <location>
        <begin position="6"/>
        <end position="29"/>
    </location>
</feature>
<evidence type="ECO:0000256" key="1">
    <source>
        <dbReference type="SAM" id="Phobius"/>
    </source>
</evidence>
<organism evidence="4">
    <name type="scientific">Nippostrongylus brasiliensis</name>
    <name type="common">Rat hookworm</name>
    <dbReference type="NCBI Taxonomy" id="27835"/>
    <lineage>
        <taxon>Eukaryota</taxon>
        <taxon>Metazoa</taxon>
        <taxon>Ecdysozoa</taxon>
        <taxon>Nematoda</taxon>
        <taxon>Chromadorea</taxon>
        <taxon>Rhabditida</taxon>
        <taxon>Rhabditina</taxon>
        <taxon>Rhabditomorpha</taxon>
        <taxon>Strongyloidea</taxon>
        <taxon>Heligmosomidae</taxon>
        <taxon>Nippostrongylus</taxon>
    </lineage>
</organism>
<keyword evidence="1" id="KW-0812">Transmembrane</keyword>
<protein>
    <submittedName>
        <fullName evidence="4">Secreted protein</fullName>
    </submittedName>
</protein>
<evidence type="ECO:0000313" key="4">
    <source>
        <dbReference type="WBParaSite" id="NBR_0000038401-mRNA-1"/>
    </source>
</evidence>
<proteinExistence type="predicted"/>
<name>A0A0N4XD21_NIPBR</name>
<reference evidence="4" key="1">
    <citation type="submission" date="2017-02" db="UniProtKB">
        <authorList>
            <consortium name="WormBaseParasite"/>
        </authorList>
    </citation>
    <scope>IDENTIFICATION</scope>
</reference>
<keyword evidence="1" id="KW-0472">Membrane</keyword>
<keyword evidence="3" id="KW-1185">Reference proteome</keyword>
<keyword evidence="1" id="KW-1133">Transmembrane helix</keyword>
<dbReference type="AlphaFoldDB" id="A0A0N4XD21"/>
<dbReference type="Proteomes" id="UP000271162">
    <property type="component" value="Unassembled WGS sequence"/>
</dbReference>
<evidence type="ECO:0000313" key="2">
    <source>
        <dbReference type="EMBL" id="VDL62944.1"/>
    </source>
</evidence>
<reference evidence="2 3" key="2">
    <citation type="submission" date="2018-11" db="EMBL/GenBank/DDBJ databases">
        <authorList>
            <consortium name="Pathogen Informatics"/>
        </authorList>
    </citation>
    <scope>NUCLEOTIDE SEQUENCE [LARGE SCALE GENOMIC DNA]</scope>
</reference>
<gene>
    <name evidence="2" type="ORF">NBR_LOCUS385</name>
</gene>
<sequence>MQMDANVATLLTSLSFCALVVFCGFRYLLRHCCSQRQKIPPPNYTAQYYITNSGHQCSRFYFDERNHIRSMVITASIPQTAEQYPQIVVVEPIFKDDLGGDIPQFL</sequence>
<dbReference type="WBParaSite" id="NBR_0000038401-mRNA-1">
    <property type="protein sequence ID" value="NBR_0000038401-mRNA-1"/>
    <property type="gene ID" value="NBR_0000038401"/>
</dbReference>
<evidence type="ECO:0000313" key="3">
    <source>
        <dbReference type="Proteomes" id="UP000271162"/>
    </source>
</evidence>